<dbReference type="Proteomes" id="UP001500967">
    <property type="component" value="Unassembled WGS sequence"/>
</dbReference>
<evidence type="ECO:0000313" key="2">
    <source>
        <dbReference type="Proteomes" id="UP001500967"/>
    </source>
</evidence>
<evidence type="ECO:0000313" key="1">
    <source>
        <dbReference type="EMBL" id="GAA0238587.1"/>
    </source>
</evidence>
<protein>
    <submittedName>
        <fullName evidence="1">Uncharacterized protein</fullName>
    </submittedName>
</protein>
<keyword evidence="2" id="KW-1185">Reference proteome</keyword>
<dbReference type="EMBL" id="BAAAGX010000009">
    <property type="protein sequence ID" value="GAA0238587.1"/>
    <property type="molecule type" value="Genomic_DNA"/>
</dbReference>
<organism evidence="1 2">
    <name type="scientific">Cryptosporangium japonicum</name>
    <dbReference type="NCBI Taxonomy" id="80872"/>
    <lineage>
        <taxon>Bacteria</taxon>
        <taxon>Bacillati</taxon>
        <taxon>Actinomycetota</taxon>
        <taxon>Actinomycetes</taxon>
        <taxon>Cryptosporangiales</taxon>
        <taxon>Cryptosporangiaceae</taxon>
        <taxon>Cryptosporangium</taxon>
    </lineage>
</organism>
<reference evidence="1 2" key="1">
    <citation type="journal article" date="2019" name="Int. J. Syst. Evol. Microbiol.">
        <title>The Global Catalogue of Microorganisms (GCM) 10K type strain sequencing project: providing services to taxonomists for standard genome sequencing and annotation.</title>
        <authorList>
            <consortium name="The Broad Institute Genomics Platform"/>
            <consortium name="The Broad Institute Genome Sequencing Center for Infectious Disease"/>
            <person name="Wu L."/>
            <person name="Ma J."/>
        </authorList>
    </citation>
    <scope>NUCLEOTIDE SEQUENCE [LARGE SCALE GENOMIC DNA]</scope>
    <source>
        <strain evidence="1 2">JCM 10425</strain>
    </source>
</reference>
<name>A0ABN0U4M4_9ACTN</name>
<accession>A0ABN0U4M4</accession>
<sequence>MSGASEQQSEHGLLLARPDGELLAVAENTDGTENGEVHRWSRLGRHVAQRNDFAFVGRPDPQIAVSVLCQLERSKPF</sequence>
<gene>
    <name evidence="1" type="ORF">GCM10009539_24870</name>
</gene>
<comment type="caution">
    <text evidence="1">The sequence shown here is derived from an EMBL/GenBank/DDBJ whole genome shotgun (WGS) entry which is preliminary data.</text>
</comment>
<proteinExistence type="predicted"/>